<evidence type="ECO:0000313" key="3">
    <source>
        <dbReference type="EMBL" id="CAH2075313.1"/>
    </source>
</evidence>
<keyword evidence="4" id="KW-1185">Reference proteome</keyword>
<evidence type="ECO:0000256" key="1">
    <source>
        <dbReference type="SAM" id="MobiDB-lite"/>
    </source>
</evidence>
<feature type="region of interest" description="Disordered" evidence="1">
    <location>
        <begin position="30"/>
        <end position="78"/>
    </location>
</feature>
<proteinExistence type="predicted"/>
<feature type="compositionally biased region" description="Polar residues" evidence="1">
    <location>
        <begin position="42"/>
        <end position="51"/>
    </location>
</feature>
<name>A0ABN8J4S1_9NEOP</name>
<dbReference type="EMBL" id="OW152820">
    <property type="protein sequence ID" value="CAH2075313.1"/>
    <property type="molecule type" value="Genomic_DNA"/>
</dbReference>
<organism evidence="3 4">
    <name type="scientific">Iphiclides podalirius</name>
    <name type="common">scarce swallowtail</name>
    <dbReference type="NCBI Taxonomy" id="110791"/>
    <lineage>
        <taxon>Eukaryota</taxon>
        <taxon>Metazoa</taxon>
        <taxon>Ecdysozoa</taxon>
        <taxon>Arthropoda</taxon>
        <taxon>Hexapoda</taxon>
        <taxon>Insecta</taxon>
        <taxon>Pterygota</taxon>
        <taxon>Neoptera</taxon>
        <taxon>Endopterygota</taxon>
        <taxon>Lepidoptera</taxon>
        <taxon>Glossata</taxon>
        <taxon>Ditrysia</taxon>
        <taxon>Papilionoidea</taxon>
        <taxon>Papilionidae</taxon>
        <taxon>Papilioninae</taxon>
        <taxon>Iphiclides</taxon>
    </lineage>
</organism>
<gene>
    <name evidence="3" type="ORF">IPOD504_LOCUS16683</name>
</gene>
<sequence>MQCFSDVISVKPLGTSAESEGIVTMDTKTPISGQEWHIPRPSLTSSSTQGSVDARSRGGSASSQGSSSNHSTHSVSSGSLLLSAAHLARMSGRAAGRDERGSCQGKTGYSHKVTMTSTVMSIPEESREVADKFWTDVKRGPGAKQDAASVASSTHFTVVNGFTKQRTEKEPKSCCCNHSHQITVLVISMTILLSACILAAICFVEMRMRKETGIYKYS</sequence>
<evidence type="ECO:0000313" key="4">
    <source>
        <dbReference type="Proteomes" id="UP000837857"/>
    </source>
</evidence>
<feature type="compositionally biased region" description="Low complexity" evidence="1">
    <location>
        <begin position="57"/>
        <end position="78"/>
    </location>
</feature>
<keyword evidence="2" id="KW-0812">Transmembrane</keyword>
<reference evidence="3" key="1">
    <citation type="submission" date="2022-03" db="EMBL/GenBank/DDBJ databases">
        <authorList>
            <person name="Martin H S."/>
        </authorList>
    </citation>
    <scope>NUCLEOTIDE SEQUENCE</scope>
</reference>
<feature type="non-terminal residue" evidence="3">
    <location>
        <position position="1"/>
    </location>
</feature>
<protein>
    <submittedName>
        <fullName evidence="3">Uncharacterized protein</fullName>
    </submittedName>
</protein>
<feature type="transmembrane region" description="Helical" evidence="2">
    <location>
        <begin position="182"/>
        <end position="204"/>
    </location>
</feature>
<accession>A0ABN8J4S1</accession>
<keyword evidence="2" id="KW-1133">Transmembrane helix</keyword>
<evidence type="ECO:0000256" key="2">
    <source>
        <dbReference type="SAM" id="Phobius"/>
    </source>
</evidence>
<dbReference type="Proteomes" id="UP000837857">
    <property type="component" value="Chromosome 8"/>
</dbReference>
<keyword evidence="2" id="KW-0472">Membrane</keyword>